<dbReference type="SUPFAM" id="SSF159238">
    <property type="entry name" value="SO1590-like"/>
    <property type="match status" value="1"/>
</dbReference>
<keyword evidence="2" id="KW-1185">Reference proteome</keyword>
<gene>
    <name evidence="1" type="ORF">KO481_28485</name>
</gene>
<sequence length="66" mass="6794">MHTYDPVAYEAPAAGPVLTRIHVTEAFSGGIDGTGIMELQSSDADGSASFVGIERATGTLGGKQFH</sequence>
<evidence type="ECO:0000313" key="1">
    <source>
        <dbReference type="EMBL" id="MBU3065453.1"/>
    </source>
</evidence>
<proteinExistence type="predicted"/>
<accession>A0ABS6B5S0</accession>
<reference evidence="1 2" key="1">
    <citation type="submission" date="2021-06" db="EMBL/GenBank/DDBJ databases">
        <title>Actinomycetes sequencing.</title>
        <authorList>
            <person name="Shan Q."/>
        </authorList>
    </citation>
    <scope>NUCLEOTIDE SEQUENCE [LARGE SCALE GENOMIC DNA]</scope>
    <source>
        <strain evidence="1 2">NEAU-G5</strain>
    </source>
</reference>
<dbReference type="Proteomes" id="UP000733379">
    <property type="component" value="Unassembled WGS sequence"/>
</dbReference>
<evidence type="ECO:0000313" key="2">
    <source>
        <dbReference type="Proteomes" id="UP000733379"/>
    </source>
</evidence>
<dbReference type="InterPro" id="IPR021607">
    <property type="entry name" value="DUF3224"/>
</dbReference>
<dbReference type="Pfam" id="PF11528">
    <property type="entry name" value="DUF3224"/>
    <property type="match status" value="1"/>
</dbReference>
<organism evidence="1 2">
    <name type="scientific">Nocardia albiluteola</name>
    <dbReference type="NCBI Taxonomy" id="2842303"/>
    <lineage>
        <taxon>Bacteria</taxon>
        <taxon>Bacillati</taxon>
        <taxon>Actinomycetota</taxon>
        <taxon>Actinomycetes</taxon>
        <taxon>Mycobacteriales</taxon>
        <taxon>Nocardiaceae</taxon>
        <taxon>Nocardia</taxon>
    </lineage>
</organism>
<comment type="caution">
    <text evidence="1">The sequence shown here is derived from an EMBL/GenBank/DDBJ whole genome shotgun (WGS) entry which is preliminary data.</text>
</comment>
<dbReference type="EMBL" id="JAHKNI010000010">
    <property type="protein sequence ID" value="MBU3065453.1"/>
    <property type="molecule type" value="Genomic_DNA"/>
</dbReference>
<protein>
    <submittedName>
        <fullName evidence="1">DUF3224 domain-containing protein</fullName>
    </submittedName>
</protein>
<dbReference type="Gene3D" id="2.40.350.10">
    <property type="entry name" value="SO1590-like"/>
    <property type="match status" value="1"/>
</dbReference>
<dbReference type="InterPro" id="IPR023159">
    <property type="entry name" value="SO1590-like_sf"/>
</dbReference>
<name>A0ABS6B5S0_9NOCA</name>